<sequence length="514" mass="60637">MGGKKIVTLDTAAASGERINSPRSLEACLRSGIEPDELLPKSPKDFWDRKGRYTLVEKEAATIRFQHFEQLRLAKLDAVRRERDAILAEYEGGQAMSSSKWSPGKAQPRSKSAGAASRSTNPAIKATEPSPGHFDDDDEDGSSTMLMLEERRLQRMKMRQQKEIQGVIEMESKMAKLQQENARRTAEEVRKKLEYQKELRTKRAALMAQKHEREIQKKKQEDLEAQQRRLRAKQEAEKEKKLLEEEEQRQIQRKKEAAMREMERSEKAEEFRRQTEALLKQQEDMVQANRQRMLEKERQVMYKMECANKKRHLDALERREKANARIHQASMQNQLQLQKRKEEFDVKQAAAAERARDVQRKTMNELKERAALQKKEEEIRQKRLEAARKHQQDSVSRILTKRQTMEQKLDQINLEREKERALQAIEKSLSQEEKLQNVERLKRVDAYNRMQMLNRIAEEDDRSRAIKEKKQAIMQARQKVALESLLRKHKINQAMDQLRMTNKWDKIEETLYAL</sequence>
<evidence type="ECO:0000313" key="4">
    <source>
        <dbReference type="Proteomes" id="UP000794436"/>
    </source>
</evidence>
<dbReference type="EMBL" id="SPLM01000111">
    <property type="protein sequence ID" value="TMW58510.1"/>
    <property type="molecule type" value="Genomic_DNA"/>
</dbReference>
<dbReference type="OrthoDB" id="200110at2759"/>
<dbReference type="PANTHER" id="PTHR38019">
    <property type="entry name" value="KDA ANTIGEN P200, PUTATIVE-RELATED"/>
    <property type="match status" value="1"/>
</dbReference>
<dbReference type="Proteomes" id="UP000794436">
    <property type="component" value="Unassembled WGS sequence"/>
</dbReference>
<organism evidence="3 4">
    <name type="scientific">Pythium oligandrum</name>
    <name type="common">Mycoparasitic fungus</name>
    <dbReference type="NCBI Taxonomy" id="41045"/>
    <lineage>
        <taxon>Eukaryota</taxon>
        <taxon>Sar</taxon>
        <taxon>Stramenopiles</taxon>
        <taxon>Oomycota</taxon>
        <taxon>Peronosporomycetes</taxon>
        <taxon>Pythiales</taxon>
        <taxon>Pythiaceae</taxon>
        <taxon>Pythium</taxon>
    </lineage>
</organism>
<gene>
    <name evidence="3" type="ORF">Poli38472_010069</name>
</gene>
<reference evidence="3" key="1">
    <citation type="submission" date="2019-03" db="EMBL/GenBank/DDBJ databases">
        <title>Long read genome sequence of the mycoparasitic Pythium oligandrum ATCC 38472 isolated from sugarbeet rhizosphere.</title>
        <authorList>
            <person name="Gaulin E."/>
        </authorList>
    </citation>
    <scope>NUCLEOTIDE SEQUENCE</scope>
    <source>
        <strain evidence="3">ATCC 38472_TT</strain>
    </source>
</reference>
<feature type="region of interest" description="Disordered" evidence="2">
    <location>
        <begin position="208"/>
        <end position="248"/>
    </location>
</feature>
<accession>A0A8K1C8N7</accession>
<proteinExistence type="predicted"/>
<keyword evidence="1" id="KW-0175">Coiled coil</keyword>
<comment type="caution">
    <text evidence="3">The sequence shown here is derived from an EMBL/GenBank/DDBJ whole genome shotgun (WGS) entry which is preliminary data.</text>
</comment>
<protein>
    <submittedName>
        <fullName evidence="3">Uncharacterized protein</fullName>
    </submittedName>
</protein>
<evidence type="ECO:0000313" key="3">
    <source>
        <dbReference type="EMBL" id="TMW58510.1"/>
    </source>
</evidence>
<feature type="coiled-coil region" evidence="1">
    <location>
        <begin position="349"/>
        <end position="435"/>
    </location>
</feature>
<feature type="region of interest" description="Disordered" evidence="2">
    <location>
        <begin position="93"/>
        <end position="142"/>
    </location>
</feature>
<dbReference type="AlphaFoldDB" id="A0A8K1C8N7"/>
<evidence type="ECO:0000256" key="2">
    <source>
        <dbReference type="SAM" id="MobiDB-lite"/>
    </source>
</evidence>
<evidence type="ECO:0000256" key="1">
    <source>
        <dbReference type="SAM" id="Coils"/>
    </source>
</evidence>
<keyword evidence="4" id="KW-1185">Reference proteome</keyword>
<feature type="compositionally biased region" description="Basic and acidic residues" evidence="2">
    <location>
        <begin position="209"/>
        <end position="248"/>
    </location>
</feature>
<dbReference type="PANTHER" id="PTHR38019:SF1">
    <property type="entry name" value="N-ACETYLTRANSFERASE DOMAIN-CONTAINING PROTEIN"/>
    <property type="match status" value="1"/>
</dbReference>
<name>A0A8K1C8N7_PYTOL</name>